<comment type="caution">
    <text evidence="2">The sequence shown here is derived from an EMBL/GenBank/DDBJ whole genome shotgun (WGS) entry which is preliminary data.</text>
</comment>
<evidence type="ECO:0000313" key="2">
    <source>
        <dbReference type="EMBL" id="VVC02486.1"/>
    </source>
</evidence>
<protein>
    <submittedName>
        <fullName evidence="2">Uncharacterized protein</fullName>
    </submittedName>
</protein>
<accession>A0A5E4LRP3</accession>
<name>A0A5E4LRP3_9ARCH</name>
<organism evidence="2 3">
    <name type="scientific">Candidatus Bilamarchaeum dharawalense</name>
    <dbReference type="NCBI Taxonomy" id="2885759"/>
    <lineage>
        <taxon>Archaea</taxon>
        <taxon>Candidatus Micrarchaeota</taxon>
        <taxon>Candidatus Micrarchaeia</taxon>
        <taxon>Candidatus Anstonellales</taxon>
        <taxon>Candidatus Bilamarchaeaceae</taxon>
        <taxon>Candidatus Bilamarchaeum</taxon>
    </lineage>
</organism>
<keyword evidence="1" id="KW-1133">Transmembrane helix</keyword>
<evidence type="ECO:0000256" key="1">
    <source>
        <dbReference type="SAM" id="Phobius"/>
    </source>
</evidence>
<dbReference type="Proteomes" id="UP000789941">
    <property type="component" value="Unassembled WGS sequence"/>
</dbReference>
<keyword evidence="1" id="KW-0472">Membrane</keyword>
<proteinExistence type="predicted"/>
<sequence length="99" mass="11263">MIVVVLLGAFVQMVIGGIDARIYSIFRSFTINTGLLKGMFGIVFEMVLFLLIIIPLIIEIAGLKIIMKRLSYKIDKFRGTLIGILWLMVYILILWINIS</sequence>
<dbReference type="AlphaFoldDB" id="A0A5E4LRP3"/>
<keyword evidence="1" id="KW-0812">Transmembrane</keyword>
<gene>
    <name evidence="2" type="ORF">LFW2832_00029</name>
</gene>
<feature type="transmembrane region" description="Helical" evidence="1">
    <location>
        <begin position="79"/>
        <end position="98"/>
    </location>
</feature>
<reference evidence="2 3" key="1">
    <citation type="submission" date="2019-08" db="EMBL/GenBank/DDBJ databases">
        <authorList>
            <person name="Vazquez-Campos X."/>
        </authorList>
    </citation>
    <scope>NUCLEOTIDE SEQUENCE [LARGE SCALE GENOMIC DNA]</scope>
    <source>
        <strain evidence="2">LFW-283_2</strain>
    </source>
</reference>
<feature type="transmembrane region" description="Helical" evidence="1">
    <location>
        <begin position="40"/>
        <end position="58"/>
    </location>
</feature>
<evidence type="ECO:0000313" key="3">
    <source>
        <dbReference type="Proteomes" id="UP000789941"/>
    </source>
</evidence>
<dbReference type="EMBL" id="CABMJJ010000001">
    <property type="protein sequence ID" value="VVC02486.1"/>
    <property type="molecule type" value="Genomic_DNA"/>
</dbReference>